<dbReference type="AlphaFoldDB" id="A0A5C7GHE2"/>
<keyword evidence="6" id="KW-0769">Symport</keyword>
<dbReference type="Proteomes" id="UP000321080">
    <property type="component" value="Unassembled WGS sequence"/>
</dbReference>
<keyword evidence="7 9" id="KW-1133">Transmembrane helix</keyword>
<evidence type="ECO:0000256" key="6">
    <source>
        <dbReference type="ARBA" id="ARBA00022847"/>
    </source>
</evidence>
<evidence type="ECO:0000256" key="4">
    <source>
        <dbReference type="ARBA" id="ARBA00022597"/>
    </source>
</evidence>
<feature type="transmembrane region" description="Helical" evidence="9">
    <location>
        <begin position="320"/>
        <end position="338"/>
    </location>
</feature>
<reference evidence="10 11" key="1">
    <citation type="submission" date="2019-08" db="EMBL/GenBank/DDBJ databases">
        <title>Seonamhaeicola sediminis sp. nov., isolated from marine sediment.</title>
        <authorList>
            <person name="Cao W.R."/>
        </authorList>
    </citation>
    <scope>NUCLEOTIDE SEQUENCE [LARGE SCALE GENOMIC DNA]</scope>
    <source>
        <strain evidence="10 11">1505</strain>
    </source>
</reference>
<protein>
    <submittedName>
        <fullName evidence="10">Sugar:proton symporter</fullName>
    </submittedName>
</protein>
<feature type="transmembrane region" description="Helical" evidence="9">
    <location>
        <begin position="35"/>
        <end position="54"/>
    </location>
</feature>
<gene>
    <name evidence="10" type="ORF">FUA22_09580</name>
</gene>
<keyword evidence="11" id="KW-1185">Reference proteome</keyword>
<keyword evidence="5 9" id="KW-0812">Transmembrane</keyword>
<comment type="caution">
    <text evidence="10">The sequence shown here is derived from an EMBL/GenBank/DDBJ whole genome shotgun (WGS) entry which is preliminary data.</text>
</comment>
<feature type="transmembrane region" description="Helical" evidence="9">
    <location>
        <begin position="214"/>
        <end position="240"/>
    </location>
</feature>
<evidence type="ECO:0000256" key="3">
    <source>
        <dbReference type="ARBA" id="ARBA00022519"/>
    </source>
</evidence>
<dbReference type="GO" id="GO:0016020">
    <property type="term" value="C:membrane"/>
    <property type="evidence" value="ECO:0007669"/>
    <property type="project" value="InterPro"/>
</dbReference>
<keyword evidence="1" id="KW-0813">Transport</keyword>
<evidence type="ECO:0000256" key="8">
    <source>
        <dbReference type="ARBA" id="ARBA00023136"/>
    </source>
</evidence>
<feature type="transmembrane region" description="Helical" evidence="9">
    <location>
        <begin position="133"/>
        <end position="153"/>
    </location>
</feature>
<proteinExistence type="predicted"/>
<feature type="transmembrane region" description="Helical" evidence="9">
    <location>
        <begin position="174"/>
        <end position="194"/>
    </location>
</feature>
<feature type="transmembrane region" description="Helical" evidence="9">
    <location>
        <begin position="66"/>
        <end position="86"/>
    </location>
</feature>
<feature type="transmembrane region" description="Helical" evidence="9">
    <location>
        <begin position="289"/>
        <end position="308"/>
    </location>
</feature>
<evidence type="ECO:0000313" key="10">
    <source>
        <dbReference type="EMBL" id="TXG36819.1"/>
    </source>
</evidence>
<evidence type="ECO:0000256" key="5">
    <source>
        <dbReference type="ARBA" id="ARBA00022692"/>
    </source>
</evidence>
<dbReference type="Pfam" id="PF06379">
    <property type="entry name" value="RhaT"/>
    <property type="match status" value="1"/>
</dbReference>
<dbReference type="GO" id="GO:0015293">
    <property type="term" value="F:symporter activity"/>
    <property type="evidence" value="ECO:0007669"/>
    <property type="project" value="UniProtKB-KW"/>
</dbReference>
<organism evidence="10 11">
    <name type="scientific">Seonamhaeicola maritimus</name>
    <dbReference type="NCBI Taxonomy" id="2591822"/>
    <lineage>
        <taxon>Bacteria</taxon>
        <taxon>Pseudomonadati</taxon>
        <taxon>Bacteroidota</taxon>
        <taxon>Flavobacteriia</taxon>
        <taxon>Flavobacteriales</taxon>
        <taxon>Flavobacteriaceae</taxon>
    </lineage>
</organism>
<keyword evidence="4" id="KW-0762">Sugar transport</keyword>
<keyword evidence="8 9" id="KW-0472">Membrane</keyword>
<accession>A0A5C7GHE2</accession>
<evidence type="ECO:0000256" key="9">
    <source>
        <dbReference type="SAM" id="Phobius"/>
    </source>
</evidence>
<sequence length="359" mass="38616">MITGVLLAFLSAVLLGVYALPSKYTKGFAWENTWAGFFFFGMFVIPLIVTFSLVNDLWGIYSQIPSWVFFTMFGLSFCWGIGNMLWGYSINSIGMALAFSLFLGVITSIDTVLPLILVPEGQDSVIGTSIGNIMLVGIAVIVSGITLNGYAGILRDRSKGGGNEKKDTKTIRQGILFCVLGAICAAGFNLSYHTGNNLGGIGEVAEVQFGNEPWIARLAVLLPIFMGATISTTLFFAFRLSKNKTWGNFTKAGALTAIILVIVMAVFHDAALVIYGLAAYHLGELGTSVGFAILETGAIMVATFNGILTNEWRGSSKKSRRILGVSLAILIIGVLIIAKGNYMKIQESEQVTFVQPVEP</sequence>
<keyword evidence="3" id="KW-0997">Cell inner membrane</keyword>
<feature type="transmembrane region" description="Helical" evidence="9">
    <location>
        <begin position="252"/>
        <end position="277"/>
    </location>
</feature>
<evidence type="ECO:0000313" key="11">
    <source>
        <dbReference type="Proteomes" id="UP000321080"/>
    </source>
</evidence>
<dbReference type="OrthoDB" id="9777499at2"/>
<dbReference type="RefSeq" id="WP_147767744.1">
    <property type="nucleotide sequence ID" value="NZ_VRKQ01000010.1"/>
</dbReference>
<dbReference type="InterPro" id="IPR004673">
    <property type="entry name" value="L-rhamnose-proton_sym_RhaT"/>
</dbReference>
<dbReference type="EMBL" id="VRKQ01000010">
    <property type="protein sequence ID" value="TXG36819.1"/>
    <property type="molecule type" value="Genomic_DNA"/>
</dbReference>
<evidence type="ECO:0000256" key="7">
    <source>
        <dbReference type="ARBA" id="ARBA00022989"/>
    </source>
</evidence>
<evidence type="ECO:0000256" key="2">
    <source>
        <dbReference type="ARBA" id="ARBA00022475"/>
    </source>
</evidence>
<evidence type="ECO:0000256" key="1">
    <source>
        <dbReference type="ARBA" id="ARBA00022448"/>
    </source>
</evidence>
<keyword evidence="2" id="KW-1003">Cell membrane</keyword>
<name>A0A5C7GHE2_9FLAO</name>
<dbReference type="GO" id="GO:0015153">
    <property type="term" value="F:rhamnose transmembrane transporter activity"/>
    <property type="evidence" value="ECO:0007669"/>
    <property type="project" value="InterPro"/>
</dbReference>